<evidence type="ECO:0000313" key="9">
    <source>
        <dbReference type="EMBL" id="MBB6216124.1"/>
    </source>
</evidence>
<keyword evidence="5 7" id="KW-1133">Transmembrane helix</keyword>
<feature type="transmembrane region" description="Helical" evidence="7">
    <location>
        <begin position="117"/>
        <end position="139"/>
    </location>
</feature>
<comment type="caution">
    <text evidence="9">The sequence shown here is derived from an EMBL/GenBank/DDBJ whole genome shotgun (WGS) entry which is preliminary data.</text>
</comment>
<gene>
    <name evidence="9" type="ORF">HNQ80_002223</name>
</gene>
<keyword evidence="4 7" id="KW-0812">Transmembrane</keyword>
<dbReference type="GO" id="GO:0055085">
    <property type="term" value="P:transmembrane transport"/>
    <property type="evidence" value="ECO:0007669"/>
    <property type="project" value="InterPro"/>
</dbReference>
<protein>
    <submittedName>
        <fullName evidence="9">Peptide/nickel transport system permease protein</fullName>
    </submittedName>
</protein>
<evidence type="ECO:0000256" key="4">
    <source>
        <dbReference type="ARBA" id="ARBA00022692"/>
    </source>
</evidence>
<name>A0A841KQV5_9FIRM</name>
<dbReference type="CDD" id="cd06261">
    <property type="entry name" value="TM_PBP2"/>
    <property type="match status" value="1"/>
</dbReference>
<evidence type="ECO:0000256" key="1">
    <source>
        <dbReference type="ARBA" id="ARBA00004651"/>
    </source>
</evidence>
<dbReference type="EMBL" id="JACHEN010000012">
    <property type="protein sequence ID" value="MBB6216124.1"/>
    <property type="molecule type" value="Genomic_DNA"/>
</dbReference>
<feature type="transmembrane region" description="Helical" evidence="7">
    <location>
        <begin position="195"/>
        <end position="215"/>
    </location>
</feature>
<evidence type="ECO:0000259" key="8">
    <source>
        <dbReference type="PROSITE" id="PS50928"/>
    </source>
</evidence>
<feature type="transmembrane region" description="Helical" evidence="7">
    <location>
        <begin position="221"/>
        <end position="239"/>
    </location>
</feature>
<comment type="subcellular location">
    <subcellularLocation>
        <location evidence="1 7">Cell membrane</location>
        <topology evidence="1 7">Multi-pass membrane protein</topology>
    </subcellularLocation>
</comment>
<comment type="similarity">
    <text evidence="7">Belongs to the binding-protein-dependent transport system permease family.</text>
</comment>
<dbReference type="PROSITE" id="PS50928">
    <property type="entry name" value="ABC_TM1"/>
    <property type="match status" value="1"/>
</dbReference>
<evidence type="ECO:0000256" key="6">
    <source>
        <dbReference type="ARBA" id="ARBA00023136"/>
    </source>
</evidence>
<evidence type="ECO:0000256" key="3">
    <source>
        <dbReference type="ARBA" id="ARBA00022475"/>
    </source>
</evidence>
<dbReference type="RefSeq" id="WP_184310661.1">
    <property type="nucleotide sequence ID" value="NZ_JACHEN010000012.1"/>
</dbReference>
<dbReference type="Gene3D" id="1.10.3720.10">
    <property type="entry name" value="MetI-like"/>
    <property type="match status" value="1"/>
</dbReference>
<keyword evidence="10" id="KW-1185">Reference proteome</keyword>
<evidence type="ECO:0000256" key="5">
    <source>
        <dbReference type="ARBA" id="ARBA00022989"/>
    </source>
</evidence>
<dbReference type="PANTHER" id="PTHR43386">
    <property type="entry name" value="OLIGOPEPTIDE TRANSPORT SYSTEM PERMEASE PROTEIN APPC"/>
    <property type="match status" value="1"/>
</dbReference>
<keyword evidence="3" id="KW-1003">Cell membrane</keyword>
<keyword evidence="6 7" id="KW-0472">Membrane</keyword>
<evidence type="ECO:0000256" key="7">
    <source>
        <dbReference type="RuleBase" id="RU363032"/>
    </source>
</evidence>
<feature type="transmembrane region" description="Helical" evidence="7">
    <location>
        <begin position="21"/>
        <end position="43"/>
    </location>
</feature>
<dbReference type="InterPro" id="IPR050366">
    <property type="entry name" value="BP-dependent_transpt_permease"/>
</dbReference>
<evidence type="ECO:0000313" key="10">
    <source>
        <dbReference type="Proteomes" id="UP000579281"/>
    </source>
</evidence>
<proteinExistence type="inferred from homology"/>
<sequence>MMHKIAASNRRTVFTINRRTTTLMIIVLAMTILASITIVGSIMNVDAYGSNFMEKNQGPSIKHLFGTDYLGRDMLARTIKGLSTSIFIGLIAASVSAVMAAVLGMAAGTLGRHGDRIISMAVNLMMGIPHIILLMLISFVCGKGVKGVIIGVAFTHWPNLTRVIRSEVIQIRSSQYVKASIKMGKNGWWIARKHLIPHLLSQFVVGLVLLFPHAILHEAAITFLGFGLPLQMPAIGVILSESMKYLSMGMWWLAFFPGLSLLVIVLLFDTIGDYLRLLMDPYSAHE</sequence>
<feature type="transmembrane region" description="Helical" evidence="7">
    <location>
        <begin position="251"/>
        <end position="271"/>
    </location>
</feature>
<feature type="transmembrane region" description="Helical" evidence="7">
    <location>
        <begin position="82"/>
        <end position="105"/>
    </location>
</feature>
<organism evidence="9 10">
    <name type="scientific">Anaerosolibacter carboniphilus</name>
    <dbReference type="NCBI Taxonomy" id="1417629"/>
    <lineage>
        <taxon>Bacteria</taxon>
        <taxon>Bacillati</taxon>
        <taxon>Bacillota</taxon>
        <taxon>Clostridia</taxon>
        <taxon>Peptostreptococcales</taxon>
        <taxon>Thermotaleaceae</taxon>
        <taxon>Anaerosolibacter</taxon>
    </lineage>
</organism>
<dbReference type="Proteomes" id="UP000579281">
    <property type="component" value="Unassembled WGS sequence"/>
</dbReference>
<dbReference type="GO" id="GO:0005886">
    <property type="term" value="C:plasma membrane"/>
    <property type="evidence" value="ECO:0007669"/>
    <property type="project" value="UniProtKB-SubCell"/>
</dbReference>
<reference evidence="9 10" key="1">
    <citation type="submission" date="2020-08" db="EMBL/GenBank/DDBJ databases">
        <title>Genomic Encyclopedia of Type Strains, Phase IV (KMG-IV): sequencing the most valuable type-strain genomes for metagenomic binning, comparative biology and taxonomic classification.</title>
        <authorList>
            <person name="Goeker M."/>
        </authorList>
    </citation>
    <scope>NUCLEOTIDE SEQUENCE [LARGE SCALE GENOMIC DNA]</scope>
    <source>
        <strain evidence="9 10">DSM 103526</strain>
    </source>
</reference>
<dbReference type="InterPro" id="IPR035906">
    <property type="entry name" value="MetI-like_sf"/>
</dbReference>
<dbReference type="InterPro" id="IPR000515">
    <property type="entry name" value="MetI-like"/>
</dbReference>
<evidence type="ECO:0000256" key="2">
    <source>
        <dbReference type="ARBA" id="ARBA00022448"/>
    </source>
</evidence>
<keyword evidence="2 7" id="KW-0813">Transport</keyword>
<feature type="domain" description="ABC transmembrane type-1" evidence="8">
    <location>
        <begin position="82"/>
        <end position="272"/>
    </location>
</feature>
<dbReference type="PANTHER" id="PTHR43386:SF23">
    <property type="entry name" value="ABC TRANSPORTER"/>
    <property type="match status" value="1"/>
</dbReference>
<dbReference type="AlphaFoldDB" id="A0A841KQV5"/>
<dbReference type="Pfam" id="PF00528">
    <property type="entry name" value="BPD_transp_1"/>
    <property type="match status" value="1"/>
</dbReference>
<accession>A0A841KQV5</accession>
<dbReference type="SUPFAM" id="SSF161098">
    <property type="entry name" value="MetI-like"/>
    <property type="match status" value="1"/>
</dbReference>